<gene>
    <name evidence="4" type="ORF">CF651_01055</name>
</gene>
<evidence type="ECO:0000256" key="2">
    <source>
        <dbReference type="ARBA" id="ARBA00023027"/>
    </source>
</evidence>
<dbReference type="InterPro" id="IPR006140">
    <property type="entry name" value="D-isomer_DH_NAD-bd"/>
</dbReference>
<evidence type="ECO:0000256" key="1">
    <source>
        <dbReference type="ARBA" id="ARBA00023002"/>
    </source>
</evidence>
<dbReference type="PANTHER" id="PTHR43333:SF1">
    <property type="entry name" value="D-ISOMER SPECIFIC 2-HYDROXYACID DEHYDROGENASE NAD-BINDING DOMAIN-CONTAINING PROTEIN"/>
    <property type="match status" value="1"/>
</dbReference>
<evidence type="ECO:0000313" key="4">
    <source>
        <dbReference type="EMBL" id="OXM88232.1"/>
    </source>
</evidence>
<evidence type="ECO:0000259" key="3">
    <source>
        <dbReference type="Pfam" id="PF02826"/>
    </source>
</evidence>
<keyword evidence="2" id="KW-0520">NAD</keyword>
<evidence type="ECO:0000313" key="5">
    <source>
        <dbReference type="Proteomes" id="UP000215509"/>
    </source>
</evidence>
<keyword evidence="1" id="KW-0560">Oxidoreductase</keyword>
<organism evidence="4 5">
    <name type="scientific">Paenibacillus rigui</name>
    <dbReference type="NCBI Taxonomy" id="554312"/>
    <lineage>
        <taxon>Bacteria</taxon>
        <taxon>Bacillati</taxon>
        <taxon>Bacillota</taxon>
        <taxon>Bacilli</taxon>
        <taxon>Bacillales</taxon>
        <taxon>Paenibacillaceae</taxon>
        <taxon>Paenibacillus</taxon>
    </lineage>
</organism>
<accession>A0A229UXL8</accession>
<dbReference type="InterPro" id="IPR036291">
    <property type="entry name" value="NAD(P)-bd_dom_sf"/>
</dbReference>
<dbReference type="CDD" id="cd05300">
    <property type="entry name" value="2-Hacid_dh_1"/>
    <property type="match status" value="1"/>
</dbReference>
<sequence length="310" mass="34365">MNINHILVTGRLYLELEPLLRGRTDKQFRFIQESEVNTADYEWADAFVGFRPAAQFRPEGLKWIHALGAGVDAFLQHPAWNPNVLLTRTIGAFGQQISEYCLSCILADAQHRDTFARQQQMKSWGPVPPRSLRGQRAVILGTGTIGQEVARSLEFFGMEVTGVSRGGSRKAHFVRNVTMEASGEYLETADWVINTLPLTKETESVVNEAFFARMKQCGFINVGRGASVCPNALLNAVDQGQVRVAVLDVFEEEPLPVHSPLWSHAGIRITPHISAVTGPEEAARDFLKVLEGVEQGELSAEHKVNLQLGY</sequence>
<dbReference type="OrthoDB" id="9805416at2"/>
<dbReference type="GO" id="GO:0016491">
    <property type="term" value="F:oxidoreductase activity"/>
    <property type="evidence" value="ECO:0007669"/>
    <property type="project" value="UniProtKB-KW"/>
</dbReference>
<name>A0A229UXL8_9BACL</name>
<feature type="domain" description="D-isomer specific 2-hydroxyacid dehydrogenase NAD-binding" evidence="3">
    <location>
        <begin position="103"/>
        <end position="274"/>
    </location>
</feature>
<proteinExistence type="predicted"/>
<comment type="caution">
    <text evidence="4">The sequence shown here is derived from an EMBL/GenBank/DDBJ whole genome shotgun (WGS) entry which is preliminary data.</text>
</comment>
<dbReference type="AlphaFoldDB" id="A0A229UXL8"/>
<keyword evidence="5" id="KW-1185">Reference proteome</keyword>
<dbReference type="GO" id="GO:0051287">
    <property type="term" value="F:NAD binding"/>
    <property type="evidence" value="ECO:0007669"/>
    <property type="project" value="InterPro"/>
</dbReference>
<dbReference type="PANTHER" id="PTHR43333">
    <property type="entry name" value="2-HACID_DH_C DOMAIN-CONTAINING PROTEIN"/>
    <property type="match status" value="1"/>
</dbReference>
<protein>
    <submittedName>
        <fullName evidence="4">Dihydrofolate reductase</fullName>
    </submittedName>
</protein>
<dbReference type="Gene3D" id="3.40.50.720">
    <property type="entry name" value="NAD(P)-binding Rossmann-like Domain"/>
    <property type="match status" value="2"/>
</dbReference>
<dbReference type="EMBL" id="NMQW01000002">
    <property type="protein sequence ID" value="OXM88232.1"/>
    <property type="molecule type" value="Genomic_DNA"/>
</dbReference>
<dbReference type="Proteomes" id="UP000215509">
    <property type="component" value="Unassembled WGS sequence"/>
</dbReference>
<dbReference type="Pfam" id="PF02826">
    <property type="entry name" value="2-Hacid_dh_C"/>
    <property type="match status" value="1"/>
</dbReference>
<reference evidence="4 5" key="1">
    <citation type="submission" date="2017-07" db="EMBL/GenBank/DDBJ databases">
        <title>Genome sequencing and assembly of Paenibacillus rigui.</title>
        <authorList>
            <person name="Mayilraj S."/>
        </authorList>
    </citation>
    <scope>NUCLEOTIDE SEQUENCE [LARGE SCALE GENOMIC DNA]</scope>
    <source>
        <strain evidence="4 5">JCM 16352</strain>
    </source>
</reference>
<dbReference type="SUPFAM" id="SSF51735">
    <property type="entry name" value="NAD(P)-binding Rossmann-fold domains"/>
    <property type="match status" value="1"/>
</dbReference>